<reference evidence="3" key="1">
    <citation type="submission" date="2012-11" db="EMBL/GenBank/DDBJ databases">
        <authorList>
            <person name="Lucero-Rivera Y.E."/>
            <person name="Tovar-Ramirez D."/>
        </authorList>
    </citation>
    <scope>NUCLEOTIDE SEQUENCE [LARGE SCALE GENOMIC DNA]</scope>
    <source>
        <strain evidence="3">Araruama</strain>
    </source>
</reference>
<accession>A0A1V1P185</accession>
<dbReference type="Gene3D" id="2.130.10.130">
    <property type="entry name" value="Integrin alpha, N-terminal"/>
    <property type="match status" value="1"/>
</dbReference>
<evidence type="ECO:0000313" key="3">
    <source>
        <dbReference type="Proteomes" id="UP000189670"/>
    </source>
</evidence>
<keyword evidence="1" id="KW-0732">Signal</keyword>
<evidence type="ECO:0000256" key="1">
    <source>
        <dbReference type="ARBA" id="ARBA00022729"/>
    </source>
</evidence>
<gene>
    <name evidence="2" type="ORF">OMM_10390</name>
</gene>
<name>A0A1V1P185_9BACT</name>
<proteinExistence type="predicted"/>
<dbReference type="EMBL" id="ATBP01000907">
    <property type="protein sequence ID" value="ETR68568.1"/>
    <property type="molecule type" value="Genomic_DNA"/>
</dbReference>
<dbReference type="PANTHER" id="PTHR46580:SF2">
    <property type="entry name" value="MAM DOMAIN-CONTAINING PROTEIN"/>
    <property type="match status" value="1"/>
</dbReference>
<dbReference type="SUPFAM" id="SSF69318">
    <property type="entry name" value="Integrin alpha N-terminal domain"/>
    <property type="match status" value="1"/>
</dbReference>
<comment type="caution">
    <text evidence="2">The sequence shown here is derived from an EMBL/GenBank/DDBJ whole genome shotgun (WGS) entry which is preliminary data.</text>
</comment>
<dbReference type="Proteomes" id="UP000189670">
    <property type="component" value="Unassembled WGS sequence"/>
</dbReference>
<organism evidence="2 3">
    <name type="scientific">Candidatus Magnetoglobus multicellularis str. Araruama</name>
    <dbReference type="NCBI Taxonomy" id="890399"/>
    <lineage>
        <taxon>Bacteria</taxon>
        <taxon>Pseudomonadati</taxon>
        <taxon>Thermodesulfobacteriota</taxon>
        <taxon>Desulfobacteria</taxon>
        <taxon>Desulfobacterales</taxon>
        <taxon>Desulfobacteraceae</taxon>
        <taxon>Candidatus Magnetoglobus</taxon>
    </lineage>
</organism>
<dbReference type="Pfam" id="PF13517">
    <property type="entry name" value="FG-GAP_3"/>
    <property type="match status" value="3"/>
</dbReference>
<protein>
    <recommendedName>
        <fullName evidence="4">Fibronectin type-III domain-containing protein</fullName>
    </recommendedName>
</protein>
<evidence type="ECO:0000313" key="2">
    <source>
        <dbReference type="EMBL" id="ETR68568.1"/>
    </source>
</evidence>
<dbReference type="Gene3D" id="2.60.40.10">
    <property type="entry name" value="Immunoglobulins"/>
    <property type="match status" value="1"/>
</dbReference>
<dbReference type="InterPro" id="IPR013517">
    <property type="entry name" value="FG-GAP"/>
</dbReference>
<evidence type="ECO:0008006" key="4">
    <source>
        <dbReference type="Google" id="ProtNLM"/>
    </source>
</evidence>
<dbReference type="InterPro" id="IPR028994">
    <property type="entry name" value="Integrin_alpha_N"/>
</dbReference>
<sequence>MAKYYEVSNIELLGVSGASVAFGDYDNDGDLDILLTGYPGSGYIAKVYRNTDGSFSQNPSINIGGTSRGSVAFGDYDNDGDLDILISGYTFSGVKARVYKNENNYFNLNTEIILYQDLAWIGDRSPATFGDYDNDGDLDIITSGSSGLAHITKLYQNIDSSFSEDTSFVYLNNHSSTLDSGDYDNDGDLDILITGSSHSSKVYQNTGGSFNENTEINLTGVYFSAAAFGDYDSDGDIDILLSGTTGNTKITKIYKNTGGAFSENTDIDLPGVSFNSVAFGDYDNDGDLDILIAGYSDNGRIAKMYQNTGTNFIEDTGIKLTGISDGSVAFGDYDNDNDLDILIVGDSDNGYIAKLYRNNSDIQNTPPSAPLQLTSVVTGKNVKFSWSAGSDSQTIREGLNYNLRIGSSPGACDILSPMSLPLSSGYRQIPERGAFQSLTTTININEPGTYYWSVQAIDTVFSGSPFSEEYSFTIFDVAPIPGNNGLISSTTLIPSSDKIIFSWSFATD</sequence>
<dbReference type="PANTHER" id="PTHR46580">
    <property type="entry name" value="SENSOR KINASE-RELATED"/>
    <property type="match status" value="1"/>
</dbReference>
<dbReference type="AlphaFoldDB" id="A0A1V1P185"/>
<feature type="non-terminal residue" evidence="2">
    <location>
        <position position="508"/>
    </location>
</feature>
<dbReference type="InterPro" id="IPR013783">
    <property type="entry name" value="Ig-like_fold"/>
</dbReference>